<keyword evidence="3" id="KW-1185">Reference proteome</keyword>
<evidence type="ECO:0000313" key="3">
    <source>
        <dbReference type="Proteomes" id="UP000027647"/>
    </source>
</evidence>
<reference evidence="2 3" key="1">
    <citation type="submission" date="2014-04" db="EMBL/GenBank/DDBJ databases">
        <title>A comprehensive comparison of genomes of Erythrobacter spp. strains.</title>
        <authorList>
            <person name="Zheng Q."/>
        </authorList>
    </citation>
    <scope>NUCLEOTIDE SEQUENCE [LARGE SCALE GENOMIC DNA]</scope>
    <source>
        <strain evidence="2 3">DSM 6997</strain>
    </source>
</reference>
<dbReference type="OrthoDB" id="7432828at2"/>
<evidence type="ECO:0000313" key="2">
    <source>
        <dbReference type="EMBL" id="KEO88655.1"/>
    </source>
</evidence>
<dbReference type="RefSeq" id="WP_034962214.1">
    <property type="nucleotide sequence ID" value="NZ_JMIW01000009.1"/>
</dbReference>
<gene>
    <name evidence="2" type="ORF">EH31_17015</name>
</gene>
<feature type="chain" id="PRO_5001696839" evidence="1">
    <location>
        <begin position="29"/>
        <end position="366"/>
    </location>
</feature>
<dbReference type="EMBL" id="JMIW01000009">
    <property type="protein sequence ID" value="KEO88655.1"/>
    <property type="molecule type" value="Genomic_DNA"/>
</dbReference>
<dbReference type="AlphaFoldDB" id="A0A074M7H9"/>
<comment type="caution">
    <text evidence="2">The sequence shown here is derived from an EMBL/GenBank/DDBJ whole genome shotgun (WGS) entry which is preliminary data.</text>
</comment>
<feature type="signal peptide" evidence="1">
    <location>
        <begin position="1"/>
        <end position="28"/>
    </location>
</feature>
<evidence type="ECO:0000256" key="1">
    <source>
        <dbReference type="SAM" id="SignalP"/>
    </source>
</evidence>
<sequence length="366" mass="40488">MMRAAKRWTMMCAAALGLVCSSSASAQAAWQQVQTITWVAQAEQVERKCDAFTHEGRFLYREVKSRMVTFENVSLYERISQTQADRLAGQCRDLKNNPDAKYVVNYFNNEGARMLALHHFLPAASPCRFANEPAFRQRASAAWAAISNSSDPRHQPSAMQREADIIASQCQITDIAGRKSAHPAAFMAETLLPIFQKPARYGGEMLVSGTRVQDRTWLEGRRNPDAEIVKGGSIAGLTVGTRDLFRAGILTDGRVILVEKDQSNSLFGVASVDFHAGTKTYQASSGRSLDPQFRRVFILDGKASAELLQQPDFRVSLTQSSGIISNWGETNDFSGRKRAGTSEKPIQFDVTAFKAALEYSNAPKYQ</sequence>
<protein>
    <submittedName>
        <fullName evidence="2">Uncharacterized protein</fullName>
    </submittedName>
</protein>
<proteinExistence type="predicted"/>
<name>A0A074M7H9_ERYLO</name>
<accession>A0A074M7H9</accession>
<dbReference type="Proteomes" id="UP000027647">
    <property type="component" value="Unassembled WGS sequence"/>
</dbReference>
<organism evidence="2 3">
    <name type="scientific">Erythrobacter longus</name>
    <dbReference type="NCBI Taxonomy" id="1044"/>
    <lineage>
        <taxon>Bacteria</taxon>
        <taxon>Pseudomonadati</taxon>
        <taxon>Pseudomonadota</taxon>
        <taxon>Alphaproteobacteria</taxon>
        <taxon>Sphingomonadales</taxon>
        <taxon>Erythrobacteraceae</taxon>
        <taxon>Erythrobacter/Porphyrobacter group</taxon>
        <taxon>Erythrobacter</taxon>
    </lineage>
</organism>
<dbReference type="STRING" id="1044.EH31_17015"/>
<keyword evidence="1" id="KW-0732">Signal</keyword>